<protein>
    <submittedName>
        <fullName evidence="1">Uncharacterized protein</fullName>
    </submittedName>
</protein>
<organism evidence="1 2">
    <name type="scientific">Marinococcus luteus</name>
    <dbReference type="NCBI Taxonomy" id="1122204"/>
    <lineage>
        <taxon>Bacteria</taxon>
        <taxon>Bacillati</taxon>
        <taxon>Bacillota</taxon>
        <taxon>Bacilli</taxon>
        <taxon>Bacillales</taxon>
        <taxon>Bacillaceae</taxon>
        <taxon>Marinococcus</taxon>
    </lineage>
</organism>
<accession>A0A1H2RJC9</accession>
<dbReference type="EMBL" id="FNNC01000001">
    <property type="protein sequence ID" value="SDW19582.1"/>
    <property type="molecule type" value="Genomic_DNA"/>
</dbReference>
<reference evidence="1 2" key="1">
    <citation type="submission" date="2016-10" db="EMBL/GenBank/DDBJ databases">
        <authorList>
            <person name="de Groot N.N."/>
        </authorList>
    </citation>
    <scope>NUCLEOTIDE SEQUENCE [LARGE SCALE GENOMIC DNA]</scope>
    <source>
        <strain evidence="1 2">DSM 23126</strain>
    </source>
</reference>
<proteinExistence type="predicted"/>
<sequence length="71" mass="8043">MFKIIVTLTNGREMSYKVSEEEEALETYFDIQKAMTAVINERDHEVLALGDSLLIRPDAIIGCELKGPRTE</sequence>
<keyword evidence="2" id="KW-1185">Reference proteome</keyword>
<dbReference type="AlphaFoldDB" id="A0A1H2RJC9"/>
<dbReference type="RefSeq" id="WP_091611450.1">
    <property type="nucleotide sequence ID" value="NZ_FNNC01000001.1"/>
</dbReference>
<gene>
    <name evidence="1" type="ORF">SAMN05421781_0804</name>
</gene>
<evidence type="ECO:0000313" key="2">
    <source>
        <dbReference type="Proteomes" id="UP000199488"/>
    </source>
</evidence>
<name>A0A1H2RJC9_9BACI</name>
<evidence type="ECO:0000313" key="1">
    <source>
        <dbReference type="EMBL" id="SDW19582.1"/>
    </source>
</evidence>
<dbReference type="Proteomes" id="UP000199488">
    <property type="component" value="Unassembled WGS sequence"/>
</dbReference>